<evidence type="ECO:0000259" key="2">
    <source>
        <dbReference type="Pfam" id="PF22041"/>
    </source>
</evidence>
<feature type="domain" description="GST N-terminal" evidence="1">
    <location>
        <begin position="23"/>
        <end position="96"/>
    </location>
</feature>
<organism evidence="3 4">
    <name type="scientific">Penicillium argentinense</name>
    <dbReference type="NCBI Taxonomy" id="1131581"/>
    <lineage>
        <taxon>Eukaryota</taxon>
        <taxon>Fungi</taxon>
        <taxon>Dikarya</taxon>
        <taxon>Ascomycota</taxon>
        <taxon>Pezizomycotina</taxon>
        <taxon>Eurotiomycetes</taxon>
        <taxon>Eurotiomycetidae</taxon>
        <taxon>Eurotiales</taxon>
        <taxon>Aspergillaceae</taxon>
        <taxon>Penicillium</taxon>
    </lineage>
</organism>
<comment type="caution">
    <text evidence="3">The sequence shown here is derived from an EMBL/GenBank/DDBJ whole genome shotgun (WGS) entry which is preliminary data.</text>
</comment>
<dbReference type="EMBL" id="JAPQKI010000004">
    <property type="protein sequence ID" value="KAJ5103314.1"/>
    <property type="molecule type" value="Genomic_DNA"/>
</dbReference>
<evidence type="ECO:0000313" key="4">
    <source>
        <dbReference type="Proteomes" id="UP001149074"/>
    </source>
</evidence>
<sequence length="274" mass="30341">MAATTSSPAITFYDIKMSPPCAPNPWKARYALNFKGMPYSTTWVAMPDISKTRQEVGIPASRKFADGSDYHTLPMMTDSTTGAKIGDSFDIAVHLQQTYPSAGSGNLFPQQTLDYVYSDDLAMFAPLSENNAIEHTEYARFNTNVDAVFSAHVQLMVHGLPFDPADAEVTKAEFVRRAGVASWDELTVSGEKREELKFSLCEKLGGLAFMFQMDQSGPFILGQQASYADLIVGSWLQMMHGTLPEAEWKEVATFWYGGVFGQLHDALQKYAQVK</sequence>
<dbReference type="RefSeq" id="XP_056476694.1">
    <property type="nucleotide sequence ID" value="XM_056616337.1"/>
</dbReference>
<dbReference type="SUPFAM" id="SSF52833">
    <property type="entry name" value="Thioredoxin-like"/>
    <property type="match status" value="1"/>
</dbReference>
<feature type="domain" description="Glutathione S-transferase UstS-like C-terminal" evidence="2">
    <location>
        <begin position="183"/>
        <end position="270"/>
    </location>
</feature>
<dbReference type="OrthoDB" id="4951845at2759"/>
<gene>
    <name evidence="3" type="ORF">N7532_003843</name>
</gene>
<dbReference type="Gene3D" id="3.40.30.10">
    <property type="entry name" value="Glutaredoxin"/>
    <property type="match status" value="1"/>
</dbReference>
<dbReference type="Gene3D" id="1.20.1050.10">
    <property type="match status" value="1"/>
</dbReference>
<name>A0A9W9FN81_9EURO</name>
<dbReference type="InterPro" id="IPR054416">
    <property type="entry name" value="GST_UstS-like_C"/>
</dbReference>
<dbReference type="AlphaFoldDB" id="A0A9W9FN81"/>
<reference evidence="3" key="2">
    <citation type="journal article" date="2023" name="IMA Fungus">
        <title>Comparative genomic study of the Penicillium genus elucidates a diverse pangenome and 15 lateral gene transfer events.</title>
        <authorList>
            <person name="Petersen C."/>
            <person name="Sorensen T."/>
            <person name="Nielsen M.R."/>
            <person name="Sondergaard T.E."/>
            <person name="Sorensen J.L."/>
            <person name="Fitzpatrick D.A."/>
            <person name="Frisvad J.C."/>
            <person name="Nielsen K.L."/>
        </authorList>
    </citation>
    <scope>NUCLEOTIDE SEQUENCE</scope>
    <source>
        <strain evidence="3">IBT 30761</strain>
    </source>
</reference>
<accession>A0A9W9FN81</accession>
<keyword evidence="4" id="KW-1185">Reference proteome</keyword>
<evidence type="ECO:0008006" key="5">
    <source>
        <dbReference type="Google" id="ProtNLM"/>
    </source>
</evidence>
<proteinExistence type="predicted"/>
<dbReference type="Pfam" id="PF13409">
    <property type="entry name" value="GST_N_2"/>
    <property type="match status" value="1"/>
</dbReference>
<dbReference type="InterPro" id="IPR004045">
    <property type="entry name" value="Glutathione_S-Trfase_N"/>
</dbReference>
<dbReference type="GeneID" id="81355316"/>
<protein>
    <recommendedName>
        <fullName evidence="5">GST N-terminal domain-containing protein</fullName>
    </recommendedName>
</protein>
<reference evidence="3" key="1">
    <citation type="submission" date="2022-11" db="EMBL/GenBank/DDBJ databases">
        <authorList>
            <person name="Petersen C."/>
        </authorList>
    </citation>
    <scope>NUCLEOTIDE SEQUENCE</scope>
    <source>
        <strain evidence="3">IBT 30761</strain>
    </source>
</reference>
<evidence type="ECO:0000259" key="1">
    <source>
        <dbReference type="Pfam" id="PF13409"/>
    </source>
</evidence>
<dbReference type="Proteomes" id="UP001149074">
    <property type="component" value="Unassembled WGS sequence"/>
</dbReference>
<dbReference type="Pfam" id="PF22041">
    <property type="entry name" value="GST_C_7"/>
    <property type="match status" value="1"/>
</dbReference>
<dbReference type="InterPro" id="IPR036249">
    <property type="entry name" value="Thioredoxin-like_sf"/>
</dbReference>
<evidence type="ECO:0000313" key="3">
    <source>
        <dbReference type="EMBL" id="KAJ5103314.1"/>
    </source>
</evidence>